<dbReference type="NCBIfam" id="TIGR00125">
    <property type="entry name" value="cyt_tran_rel"/>
    <property type="match status" value="1"/>
</dbReference>
<dbReference type="InterPro" id="IPR050385">
    <property type="entry name" value="Archaeal_FAD_synthase"/>
</dbReference>
<dbReference type="InterPro" id="IPR004821">
    <property type="entry name" value="Cyt_trans-like"/>
</dbReference>
<accession>A0AAF0JTF1</accession>
<evidence type="ECO:0000313" key="6">
    <source>
        <dbReference type="EMBL" id="WFN36208.1"/>
    </source>
</evidence>
<evidence type="ECO:0000256" key="2">
    <source>
        <dbReference type="ARBA" id="ARBA00022695"/>
    </source>
</evidence>
<dbReference type="PANTHER" id="PTHR43793">
    <property type="entry name" value="FAD SYNTHASE"/>
    <property type="match status" value="1"/>
</dbReference>
<name>A0AAF0JTF1_9EURY</name>
<dbReference type="KEGG" id="manq:L1994_08635"/>
<dbReference type="EMBL" id="CP091092">
    <property type="protein sequence ID" value="WFN36208.1"/>
    <property type="molecule type" value="Genomic_DNA"/>
</dbReference>
<dbReference type="InterPro" id="IPR014729">
    <property type="entry name" value="Rossmann-like_a/b/a_fold"/>
</dbReference>
<dbReference type="Gene3D" id="3.40.50.620">
    <property type="entry name" value="HUPs"/>
    <property type="match status" value="1"/>
</dbReference>
<gene>
    <name evidence="6" type="ORF">L1994_08635</name>
</gene>
<evidence type="ECO:0000256" key="3">
    <source>
        <dbReference type="ARBA" id="ARBA00022741"/>
    </source>
</evidence>
<organism evidence="6 7">
    <name type="scientific">Methanomicrobium antiquum</name>
    <dbReference type="NCBI Taxonomy" id="487686"/>
    <lineage>
        <taxon>Archaea</taxon>
        <taxon>Methanobacteriati</taxon>
        <taxon>Methanobacteriota</taxon>
        <taxon>Stenosarchaea group</taxon>
        <taxon>Methanomicrobia</taxon>
        <taxon>Methanomicrobiales</taxon>
        <taxon>Methanomicrobiaceae</taxon>
        <taxon>Methanomicrobium</taxon>
    </lineage>
</organism>
<dbReference type="GO" id="GO:0016779">
    <property type="term" value="F:nucleotidyltransferase activity"/>
    <property type="evidence" value="ECO:0007669"/>
    <property type="project" value="UniProtKB-KW"/>
</dbReference>
<feature type="domain" description="Cytidyltransferase-like" evidence="5">
    <location>
        <begin position="2"/>
        <end position="120"/>
    </location>
</feature>
<evidence type="ECO:0000313" key="7">
    <source>
        <dbReference type="Proteomes" id="UP001218895"/>
    </source>
</evidence>
<protein>
    <submittedName>
        <fullName evidence="6">FAD synthase</fullName>
    </submittedName>
</protein>
<keyword evidence="3" id="KW-0547">Nucleotide-binding</keyword>
<dbReference type="PANTHER" id="PTHR43793:SF1">
    <property type="entry name" value="FAD SYNTHASE"/>
    <property type="match status" value="1"/>
</dbReference>
<keyword evidence="2" id="KW-0548">Nucleotidyltransferase</keyword>
<dbReference type="SUPFAM" id="SSF52374">
    <property type="entry name" value="Nucleotidylyl transferase"/>
    <property type="match status" value="1"/>
</dbReference>
<keyword evidence="1" id="KW-0808">Transferase</keyword>
<dbReference type="AlphaFoldDB" id="A0AAF0JTF1"/>
<evidence type="ECO:0000259" key="5">
    <source>
        <dbReference type="Pfam" id="PF01467"/>
    </source>
</evidence>
<keyword evidence="4" id="KW-0067">ATP-binding</keyword>
<dbReference type="Pfam" id="PF01467">
    <property type="entry name" value="CTP_transf_like"/>
    <property type="match status" value="1"/>
</dbReference>
<reference evidence="6" key="1">
    <citation type="submission" date="2022-01" db="EMBL/GenBank/DDBJ databases">
        <title>Complete genome of Methanomicrobium antiquum DSM 21220.</title>
        <authorList>
            <person name="Chen S.-C."/>
            <person name="You Y.-T."/>
            <person name="Zhou Y.-Z."/>
            <person name="Lai M.-C."/>
        </authorList>
    </citation>
    <scope>NUCLEOTIDE SEQUENCE</scope>
    <source>
        <strain evidence="6">DSM 21220</strain>
    </source>
</reference>
<dbReference type="GO" id="GO:0005524">
    <property type="term" value="F:ATP binding"/>
    <property type="evidence" value="ECO:0007669"/>
    <property type="project" value="UniProtKB-KW"/>
</dbReference>
<dbReference type="Proteomes" id="UP001218895">
    <property type="component" value="Chromosome"/>
</dbReference>
<proteinExistence type="predicted"/>
<sequence>MHPGHIFYLNESKKLGDELCVIIARDANIKHKPKPVVPEKQRLFMIESLKVVDKALLGDIHDMFKPIEEIQPDIITIGFNQYFDIEKLKKQLEERGIRADVVRVGGFEGENEGFCSSRSIMQQILKKRCNEEKEE</sequence>
<keyword evidence="7" id="KW-1185">Reference proteome</keyword>
<evidence type="ECO:0000256" key="1">
    <source>
        <dbReference type="ARBA" id="ARBA00022679"/>
    </source>
</evidence>
<evidence type="ECO:0000256" key="4">
    <source>
        <dbReference type="ARBA" id="ARBA00022840"/>
    </source>
</evidence>